<accession>A0A2K1NX54</accession>
<keyword evidence="3" id="KW-1003">Cell membrane</keyword>
<dbReference type="AlphaFoldDB" id="A0A2K1NX54"/>
<proteinExistence type="predicted"/>
<dbReference type="GO" id="GO:0015297">
    <property type="term" value="F:antiporter activity"/>
    <property type="evidence" value="ECO:0007669"/>
    <property type="project" value="InterPro"/>
</dbReference>
<reference evidence="8 9" key="1">
    <citation type="submission" date="2013-12" db="EMBL/GenBank/DDBJ databases">
        <title>Comparative genomics of Petrotoga isolates.</title>
        <authorList>
            <person name="Nesbo C.L."/>
            <person name="Charchuk R."/>
            <person name="Chow K."/>
        </authorList>
    </citation>
    <scope>NUCLEOTIDE SEQUENCE [LARGE SCALE GENOMIC DNA]</scope>
    <source>
        <strain evidence="8 9">DSM 13574</strain>
    </source>
</reference>
<dbReference type="GO" id="GO:0042910">
    <property type="term" value="F:xenobiotic transmembrane transporter activity"/>
    <property type="evidence" value="ECO:0007669"/>
    <property type="project" value="InterPro"/>
</dbReference>
<evidence type="ECO:0000256" key="4">
    <source>
        <dbReference type="ARBA" id="ARBA00022692"/>
    </source>
</evidence>
<dbReference type="InterPro" id="IPR002528">
    <property type="entry name" value="MATE_fam"/>
</dbReference>
<organism evidence="8 9">
    <name type="scientific">Petrotoga olearia DSM 13574</name>
    <dbReference type="NCBI Taxonomy" id="1122955"/>
    <lineage>
        <taxon>Bacteria</taxon>
        <taxon>Thermotogati</taxon>
        <taxon>Thermotogota</taxon>
        <taxon>Thermotogae</taxon>
        <taxon>Petrotogales</taxon>
        <taxon>Petrotogaceae</taxon>
        <taxon>Petrotoga</taxon>
    </lineage>
</organism>
<evidence type="ECO:0000256" key="2">
    <source>
        <dbReference type="ARBA" id="ARBA00022448"/>
    </source>
</evidence>
<dbReference type="Proteomes" id="UP000236434">
    <property type="component" value="Unassembled WGS sequence"/>
</dbReference>
<evidence type="ECO:0000256" key="5">
    <source>
        <dbReference type="ARBA" id="ARBA00022989"/>
    </source>
</evidence>
<dbReference type="InterPro" id="IPR047135">
    <property type="entry name" value="YsiQ"/>
</dbReference>
<feature type="transmembrane region" description="Helical" evidence="7">
    <location>
        <begin position="157"/>
        <end position="177"/>
    </location>
</feature>
<feature type="transmembrane region" description="Helical" evidence="7">
    <location>
        <begin position="277"/>
        <end position="298"/>
    </location>
</feature>
<evidence type="ECO:0000256" key="3">
    <source>
        <dbReference type="ARBA" id="ARBA00022475"/>
    </source>
</evidence>
<feature type="transmembrane region" description="Helical" evidence="7">
    <location>
        <begin position="319"/>
        <end position="339"/>
    </location>
</feature>
<dbReference type="OrthoDB" id="9776324at2"/>
<dbReference type="PANTHER" id="PTHR42925">
    <property type="entry name" value="MULTIDRUG AND TOXIN EFFLUX PROTEIN MATE FAMILY"/>
    <property type="match status" value="1"/>
</dbReference>
<evidence type="ECO:0000256" key="6">
    <source>
        <dbReference type="ARBA" id="ARBA00023136"/>
    </source>
</evidence>
<keyword evidence="2" id="KW-0813">Transport</keyword>
<feature type="transmembrane region" description="Helical" evidence="7">
    <location>
        <begin position="124"/>
        <end position="145"/>
    </location>
</feature>
<dbReference type="InterPro" id="IPR048279">
    <property type="entry name" value="MdtK-like"/>
</dbReference>
<feature type="transmembrane region" description="Helical" evidence="7">
    <location>
        <begin position="384"/>
        <end position="406"/>
    </location>
</feature>
<comment type="caution">
    <text evidence="8">The sequence shown here is derived from an EMBL/GenBank/DDBJ whole genome shotgun (WGS) entry which is preliminary data.</text>
</comment>
<feature type="transmembrane region" description="Helical" evidence="7">
    <location>
        <begin position="84"/>
        <end position="104"/>
    </location>
</feature>
<evidence type="ECO:0000313" key="8">
    <source>
        <dbReference type="EMBL" id="PNR95121.1"/>
    </source>
</evidence>
<gene>
    <name evidence="8" type="ORF">X929_09855</name>
</gene>
<protein>
    <submittedName>
        <fullName evidence="8">Multidrug transporter MATE</fullName>
    </submittedName>
</protein>
<dbReference type="NCBIfam" id="TIGR00797">
    <property type="entry name" value="matE"/>
    <property type="match status" value="1"/>
</dbReference>
<keyword evidence="4 7" id="KW-0812">Transmembrane</keyword>
<dbReference type="GO" id="GO:0005886">
    <property type="term" value="C:plasma membrane"/>
    <property type="evidence" value="ECO:0007669"/>
    <property type="project" value="UniProtKB-SubCell"/>
</dbReference>
<dbReference type="RefSeq" id="WP_103067777.1">
    <property type="nucleotide sequence ID" value="NZ_AZRL01000022.1"/>
</dbReference>
<evidence type="ECO:0000256" key="7">
    <source>
        <dbReference type="SAM" id="Phobius"/>
    </source>
</evidence>
<feature type="transmembrane region" description="Helical" evidence="7">
    <location>
        <begin position="20"/>
        <end position="45"/>
    </location>
</feature>
<feature type="transmembrane region" description="Helical" evidence="7">
    <location>
        <begin position="412"/>
        <end position="430"/>
    </location>
</feature>
<dbReference type="Pfam" id="PF01554">
    <property type="entry name" value="MatE"/>
    <property type="match status" value="2"/>
</dbReference>
<feature type="transmembrane region" description="Helical" evidence="7">
    <location>
        <begin position="51"/>
        <end position="72"/>
    </location>
</feature>
<dbReference type="PIRSF" id="PIRSF006603">
    <property type="entry name" value="DinF"/>
    <property type="match status" value="1"/>
</dbReference>
<sequence>MEIYKRIIRIAFPIALQQVIFTSVNFVDTLMIGLLGEVAIASVGLSNQFFFLYNLILFGLVSGGGIFFAQYWGKKDEDGLSRSVALTILSSLLFSIPFFLLSYFTPELVLRFFSPDIEVIKAGVPYLKVIAFSYPLFAITMVFSFMLRSIGKAHLPLIITIIELSTNILLNYLLIFGKLGFPVLGIKGAAIGTLIARAIGCTATVFIVYVGKLPGRAYFKHVAELNSKFMKNFFHYALPTLANEFAWSLGFTMYTVVYAHMGTSVIAAQRVMSTIEGFAVSVTFSIANAASVIIGNILGVSNFEEAFETSKKALKLAELISVIAAIVGIVTTFLVVDIFDVSEEVKNMVKVTIVISMGFLPVKIFNGMNVVGFLRAGGDTRFSFLVEASTLWFIGVPLAAVGGLLLDLSFPTVYFLTMMEEIIKSIILFFRYRSKKWLRNVLEEA</sequence>
<evidence type="ECO:0000313" key="9">
    <source>
        <dbReference type="Proteomes" id="UP000236434"/>
    </source>
</evidence>
<evidence type="ECO:0000256" key="1">
    <source>
        <dbReference type="ARBA" id="ARBA00004651"/>
    </source>
</evidence>
<dbReference type="CDD" id="cd13134">
    <property type="entry name" value="MATE_like_8"/>
    <property type="match status" value="1"/>
</dbReference>
<keyword evidence="6 7" id="KW-0472">Membrane</keyword>
<feature type="transmembrane region" description="Helical" evidence="7">
    <location>
        <begin position="189"/>
        <end position="212"/>
    </location>
</feature>
<feature type="transmembrane region" description="Helical" evidence="7">
    <location>
        <begin position="351"/>
        <end position="372"/>
    </location>
</feature>
<feature type="transmembrane region" description="Helical" evidence="7">
    <location>
        <begin position="233"/>
        <end position="257"/>
    </location>
</feature>
<dbReference type="PANTHER" id="PTHR42925:SF2">
    <property type="entry name" value="NA+ DRIVEN MULTIDRUG EFFLUX PUMP"/>
    <property type="match status" value="1"/>
</dbReference>
<name>A0A2K1NX54_9BACT</name>
<dbReference type="EMBL" id="AZRL01000022">
    <property type="protein sequence ID" value="PNR95121.1"/>
    <property type="molecule type" value="Genomic_DNA"/>
</dbReference>
<keyword evidence="5 7" id="KW-1133">Transmembrane helix</keyword>
<comment type="subcellular location">
    <subcellularLocation>
        <location evidence="1">Cell membrane</location>
        <topology evidence="1">Multi-pass membrane protein</topology>
    </subcellularLocation>
</comment>